<keyword evidence="1" id="KW-0812">Transmembrane</keyword>
<dbReference type="EMBL" id="JAHYIQ010000057">
    <property type="protein sequence ID" value="KAK1117039.1"/>
    <property type="molecule type" value="Genomic_DNA"/>
</dbReference>
<organism evidence="2 3">
    <name type="scientific">Melipona bicolor</name>
    <dbReference type="NCBI Taxonomy" id="60889"/>
    <lineage>
        <taxon>Eukaryota</taxon>
        <taxon>Metazoa</taxon>
        <taxon>Ecdysozoa</taxon>
        <taxon>Arthropoda</taxon>
        <taxon>Hexapoda</taxon>
        <taxon>Insecta</taxon>
        <taxon>Pterygota</taxon>
        <taxon>Neoptera</taxon>
        <taxon>Endopterygota</taxon>
        <taxon>Hymenoptera</taxon>
        <taxon>Apocrita</taxon>
        <taxon>Aculeata</taxon>
        <taxon>Apoidea</taxon>
        <taxon>Anthophila</taxon>
        <taxon>Apidae</taxon>
        <taxon>Melipona</taxon>
    </lineage>
</organism>
<accession>A0AA40FDK1</accession>
<keyword evidence="3" id="KW-1185">Reference proteome</keyword>
<evidence type="ECO:0000256" key="1">
    <source>
        <dbReference type="SAM" id="Phobius"/>
    </source>
</evidence>
<dbReference type="AlphaFoldDB" id="A0AA40FDK1"/>
<dbReference type="Proteomes" id="UP001177670">
    <property type="component" value="Unassembled WGS sequence"/>
</dbReference>
<proteinExistence type="predicted"/>
<gene>
    <name evidence="2" type="ORF">K0M31_017086</name>
</gene>
<comment type="caution">
    <text evidence="2">The sequence shown here is derived from an EMBL/GenBank/DDBJ whole genome shotgun (WGS) entry which is preliminary data.</text>
</comment>
<sequence length="97" mass="11147">MGLIGDFLFHRFDNLNHKPNSSTSFVGFWFLLLLSIGFGELTLAIDKPETILLDFLSKPFAPYDEASEQCLRDNAIYLKGLDQYSPWALQSKFRLLE</sequence>
<feature type="transmembrane region" description="Helical" evidence="1">
    <location>
        <begin position="25"/>
        <end position="45"/>
    </location>
</feature>
<evidence type="ECO:0000313" key="3">
    <source>
        <dbReference type="Proteomes" id="UP001177670"/>
    </source>
</evidence>
<reference evidence="2" key="1">
    <citation type="submission" date="2021-10" db="EMBL/GenBank/DDBJ databases">
        <title>Melipona bicolor Genome sequencing and assembly.</title>
        <authorList>
            <person name="Araujo N.S."/>
            <person name="Arias M.C."/>
        </authorList>
    </citation>
    <scope>NUCLEOTIDE SEQUENCE</scope>
    <source>
        <strain evidence="2">USP_2M_L1-L4_2017</strain>
        <tissue evidence="2">Whole body</tissue>
    </source>
</reference>
<name>A0AA40FDK1_9HYME</name>
<keyword evidence="1" id="KW-0472">Membrane</keyword>
<keyword evidence="1" id="KW-1133">Transmembrane helix</keyword>
<evidence type="ECO:0000313" key="2">
    <source>
        <dbReference type="EMBL" id="KAK1117039.1"/>
    </source>
</evidence>
<protein>
    <submittedName>
        <fullName evidence="2">Uncharacterized protein</fullName>
    </submittedName>
</protein>